<keyword evidence="3" id="KW-1185">Reference proteome</keyword>
<name>A0A5C3LTQ2_9AGAR</name>
<comment type="similarity">
    <text evidence="1">Belongs to the histidine acid phosphatase family.</text>
</comment>
<dbReference type="Gene3D" id="3.40.50.1240">
    <property type="entry name" value="Phosphoglycerate mutase-like"/>
    <property type="match status" value="1"/>
</dbReference>
<protein>
    <submittedName>
        <fullName evidence="2">Phosphoglycerate mutase-like protein</fullName>
    </submittedName>
</protein>
<evidence type="ECO:0000313" key="2">
    <source>
        <dbReference type="EMBL" id="TFK36310.1"/>
    </source>
</evidence>
<accession>A0A5C3LTQ2</accession>
<dbReference type="GO" id="GO:0016791">
    <property type="term" value="F:phosphatase activity"/>
    <property type="evidence" value="ECO:0007669"/>
    <property type="project" value="TreeGrafter"/>
</dbReference>
<organism evidence="2 3">
    <name type="scientific">Crucibulum laeve</name>
    <dbReference type="NCBI Taxonomy" id="68775"/>
    <lineage>
        <taxon>Eukaryota</taxon>
        <taxon>Fungi</taxon>
        <taxon>Dikarya</taxon>
        <taxon>Basidiomycota</taxon>
        <taxon>Agaricomycotina</taxon>
        <taxon>Agaricomycetes</taxon>
        <taxon>Agaricomycetidae</taxon>
        <taxon>Agaricales</taxon>
        <taxon>Agaricineae</taxon>
        <taxon>Nidulariaceae</taxon>
        <taxon>Crucibulum</taxon>
    </lineage>
</organism>
<evidence type="ECO:0000313" key="3">
    <source>
        <dbReference type="Proteomes" id="UP000308652"/>
    </source>
</evidence>
<dbReference type="EMBL" id="ML213615">
    <property type="protein sequence ID" value="TFK36310.1"/>
    <property type="molecule type" value="Genomic_DNA"/>
</dbReference>
<dbReference type="AlphaFoldDB" id="A0A5C3LTQ2"/>
<evidence type="ECO:0000256" key="1">
    <source>
        <dbReference type="ARBA" id="ARBA00005375"/>
    </source>
</evidence>
<dbReference type="Pfam" id="PF00328">
    <property type="entry name" value="His_Phos_2"/>
    <property type="match status" value="1"/>
</dbReference>
<gene>
    <name evidence="2" type="ORF">BDQ12DRAFT_687195</name>
</gene>
<dbReference type="PANTHER" id="PTHR11567">
    <property type="entry name" value="ACID PHOSPHATASE-RELATED"/>
    <property type="match status" value="1"/>
</dbReference>
<dbReference type="InterPro" id="IPR050645">
    <property type="entry name" value="Histidine_acid_phosphatase"/>
</dbReference>
<dbReference type="PANTHER" id="PTHR11567:SF195">
    <property type="entry name" value="ACID PHOSPHATASE, PUTATIVE (AFU_ORTHOLOGUE AFUA_3G14570)-RELATED"/>
    <property type="match status" value="1"/>
</dbReference>
<dbReference type="InterPro" id="IPR029033">
    <property type="entry name" value="His_PPase_superfam"/>
</dbReference>
<proteinExistence type="inferred from homology"/>
<sequence>MDTFLVAHHNIYTRVPALFDVLWREGGVLSETTRLCAFIHTRLAMAITHFIAFTGLLAIAQAANPTHYPPSQSSINNFTVVLNGTGAPGIFNSSTSPDSVYGVYNWCNMPHVRKREYKTPPKNYTLEYVEVIQRHHKRTPYASNTFFKEDVSWSCGGEGARNGAESAKGASSNVPSVQWQALSDSTNPWVNTVGPGFVNSTCQFPQITSSGLDDSVTHGNDLRSVYFPRLSLSSKFDSNKVSIRVTNNVITSQVASGLLAGLFPTLSSSSNIPVQIQSSTYDSLEPTYSCPKANTLKSQFTTGADGAVWQTHLTAVKSLYAKLDSVSGIDPTDGGWHASLDHYYDNLSAKQCHEKKLPCSLNDTSLCVSQDEANTVYRLGSYEYSYLYRDAPLSTTYSVLKYGAWMLELKAHIQAHIDGTSEVKYLHNIAHDGSISPLLGFLQIEQMVWPGMGSEVVFELYSSGSKKSKQNSIRVLWSGQPMHTSTPLGVLDMVPVEDFFAYIDSMVGSGSELLAACNS</sequence>
<dbReference type="SUPFAM" id="SSF53254">
    <property type="entry name" value="Phosphoglycerate mutase-like"/>
    <property type="match status" value="1"/>
</dbReference>
<reference evidence="2 3" key="1">
    <citation type="journal article" date="2019" name="Nat. Ecol. Evol.">
        <title>Megaphylogeny resolves global patterns of mushroom evolution.</title>
        <authorList>
            <person name="Varga T."/>
            <person name="Krizsan K."/>
            <person name="Foldi C."/>
            <person name="Dima B."/>
            <person name="Sanchez-Garcia M."/>
            <person name="Sanchez-Ramirez S."/>
            <person name="Szollosi G.J."/>
            <person name="Szarkandi J.G."/>
            <person name="Papp V."/>
            <person name="Albert L."/>
            <person name="Andreopoulos W."/>
            <person name="Angelini C."/>
            <person name="Antonin V."/>
            <person name="Barry K.W."/>
            <person name="Bougher N.L."/>
            <person name="Buchanan P."/>
            <person name="Buyck B."/>
            <person name="Bense V."/>
            <person name="Catcheside P."/>
            <person name="Chovatia M."/>
            <person name="Cooper J."/>
            <person name="Damon W."/>
            <person name="Desjardin D."/>
            <person name="Finy P."/>
            <person name="Geml J."/>
            <person name="Haridas S."/>
            <person name="Hughes K."/>
            <person name="Justo A."/>
            <person name="Karasinski D."/>
            <person name="Kautmanova I."/>
            <person name="Kiss B."/>
            <person name="Kocsube S."/>
            <person name="Kotiranta H."/>
            <person name="LaButti K.M."/>
            <person name="Lechner B.E."/>
            <person name="Liimatainen K."/>
            <person name="Lipzen A."/>
            <person name="Lukacs Z."/>
            <person name="Mihaltcheva S."/>
            <person name="Morgado L.N."/>
            <person name="Niskanen T."/>
            <person name="Noordeloos M.E."/>
            <person name="Ohm R.A."/>
            <person name="Ortiz-Santana B."/>
            <person name="Ovrebo C."/>
            <person name="Racz N."/>
            <person name="Riley R."/>
            <person name="Savchenko A."/>
            <person name="Shiryaev A."/>
            <person name="Soop K."/>
            <person name="Spirin V."/>
            <person name="Szebenyi C."/>
            <person name="Tomsovsky M."/>
            <person name="Tulloss R.E."/>
            <person name="Uehling J."/>
            <person name="Grigoriev I.V."/>
            <person name="Vagvolgyi C."/>
            <person name="Papp T."/>
            <person name="Martin F.M."/>
            <person name="Miettinen O."/>
            <person name="Hibbett D.S."/>
            <person name="Nagy L.G."/>
        </authorList>
    </citation>
    <scope>NUCLEOTIDE SEQUENCE [LARGE SCALE GENOMIC DNA]</scope>
    <source>
        <strain evidence="2 3">CBS 166.37</strain>
    </source>
</reference>
<dbReference type="InterPro" id="IPR000560">
    <property type="entry name" value="His_Pase_clade-2"/>
</dbReference>
<dbReference type="Proteomes" id="UP000308652">
    <property type="component" value="Unassembled WGS sequence"/>
</dbReference>
<dbReference type="OrthoDB" id="10262962at2759"/>